<organism evidence="10 11">
    <name type="scientific">Subtercola vilae</name>
    <dbReference type="NCBI Taxonomy" id="2056433"/>
    <lineage>
        <taxon>Bacteria</taxon>
        <taxon>Bacillati</taxon>
        <taxon>Actinomycetota</taxon>
        <taxon>Actinomycetes</taxon>
        <taxon>Micrococcales</taxon>
        <taxon>Microbacteriaceae</taxon>
        <taxon>Subtercola</taxon>
    </lineage>
</organism>
<evidence type="ECO:0000256" key="3">
    <source>
        <dbReference type="ARBA" id="ARBA00009850"/>
    </source>
</evidence>
<dbReference type="EMBL" id="QYRT01000098">
    <property type="protein sequence ID" value="TIH26068.1"/>
    <property type="molecule type" value="Genomic_DNA"/>
</dbReference>
<proteinExistence type="inferred from homology"/>
<feature type="domain" description="Peptidase A1" evidence="9">
    <location>
        <begin position="18"/>
        <end position="122"/>
    </location>
</feature>
<evidence type="ECO:0000256" key="6">
    <source>
        <dbReference type="ARBA" id="ARBA00022801"/>
    </source>
</evidence>
<dbReference type="Pfam" id="PF00576">
    <property type="entry name" value="Transthyretin"/>
    <property type="match status" value="1"/>
</dbReference>
<evidence type="ECO:0000256" key="4">
    <source>
        <dbReference type="ARBA" id="ARBA00011881"/>
    </source>
</evidence>
<evidence type="ECO:0000256" key="8">
    <source>
        <dbReference type="RuleBase" id="RU361270"/>
    </source>
</evidence>
<evidence type="ECO:0000313" key="10">
    <source>
        <dbReference type="EMBL" id="TIH26068.1"/>
    </source>
</evidence>
<dbReference type="SUPFAM" id="SSF49472">
    <property type="entry name" value="Transthyretin (synonym: prealbumin)"/>
    <property type="match status" value="1"/>
</dbReference>
<keyword evidence="11" id="KW-1185">Reference proteome</keyword>
<feature type="binding site" evidence="7">
    <location>
        <position position="119"/>
    </location>
    <ligand>
        <name>substrate</name>
    </ligand>
</feature>
<evidence type="ECO:0000256" key="5">
    <source>
        <dbReference type="ARBA" id="ARBA00022631"/>
    </source>
</evidence>
<dbReference type="GO" id="GO:0006144">
    <property type="term" value="P:purine nucleobase metabolic process"/>
    <property type="evidence" value="ECO:0007669"/>
    <property type="project" value="UniProtKB-KW"/>
</dbReference>
<dbReference type="CDD" id="cd05822">
    <property type="entry name" value="TLP_HIUase"/>
    <property type="match status" value="1"/>
</dbReference>
<dbReference type="SMART" id="SM00095">
    <property type="entry name" value="TR_THY"/>
    <property type="match status" value="1"/>
</dbReference>
<comment type="function">
    <text evidence="2">Catalyzes the hydrolysis of 5-hydroxyisourate (HIU) to 2-oxo-4-hydroxy-4-carboxy-5-ureidoimidazoline (OHCU).</text>
</comment>
<dbReference type="OrthoDB" id="9792386at2"/>
<evidence type="ECO:0000259" key="9">
    <source>
        <dbReference type="PROSITE" id="PS51767"/>
    </source>
</evidence>
<dbReference type="PRINTS" id="PR00189">
    <property type="entry name" value="TRNSTHYRETIN"/>
</dbReference>
<dbReference type="AlphaFoldDB" id="A0A4T2BAH6"/>
<dbReference type="InterPro" id="IPR023418">
    <property type="entry name" value="Thyroxine_BS"/>
</dbReference>
<dbReference type="PROSITE" id="PS00768">
    <property type="entry name" value="TRANSTHYRETIN_1"/>
    <property type="match status" value="1"/>
</dbReference>
<comment type="subunit">
    <text evidence="4 8">Homotetramer.</text>
</comment>
<comment type="catalytic activity">
    <reaction evidence="1 8">
        <text>5-hydroxyisourate + H2O = 5-hydroxy-2-oxo-4-ureido-2,5-dihydro-1H-imidazole-5-carboxylate + H(+)</text>
        <dbReference type="Rhea" id="RHEA:23736"/>
        <dbReference type="ChEBI" id="CHEBI:15377"/>
        <dbReference type="ChEBI" id="CHEBI:15378"/>
        <dbReference type="ChEBI" id="CHEBI:18072"/>
        <dbReference type="ChEBI" id="CHEBI:58639"/>
        <dbReference type="EC" id="3.5.2.17"/>
    </reaction>
</comment>
<dbReference type="EC" id="3.5.2.17" evidence="8"/>
<feature type="binding site" evidence="7">
    <location>
        <position position="18"/>
    </location>
    <ligand>
        <name>substrate</name>
    </ligand>
</feature>
<dbReference type="Proteomes" id="UP000306192">
    <property type="component" value="Unassembled WGS sequence"/>
</dbReference>
<dbReference type="InterPro" id="IPR033121">
    <property type="entry name" value="PEPTIDASE_A1"/>
</dbReference>
<feature type="binding site" evidence="7">
    <location>
        <position position="56"/>
    </location>
    <ligand>
        <name>substrate</name>
    </ligand>
</feature>
<protein>
    <recommendedName>
        <fullName evidence="8">5-hydroxyisourate hydrolase</fullName>
        <shortName evidence="8">HIU hydrolase</shortName>
        <shortName evidence="8">HIUHase</shortName>
        <ecNumber evidence="8">3.5.2.17</ecNumber>
    </recommendedName>
</protein>
<evidence type="ECO:0000256" key="7">
    <source>
        <dbReference type="PIRSR" id="PIRSR600895-51"/>
    </source>
</evidence>
<dbReference type="PANTHER" id="PTHR10395:SF7">
    <property type="entry name" value="5-HYDROXYISOURATE HYDROLASE"/>
    <property type="match status" value="1"/>
</dbReference>
<reference evidence="10 11" key="1">
    <citation type="journal article" date="2019" name="Microorganisms">
        <title>Systematic Affiliation and Genome Analysis of Subtercola vilae DB165(T) with Particular Emphasis on Cold Adaptation of an Isolate from a High-Altitude Cold Volcano Lake.</title>
        <authorList>
            <person name="Villalobos A.S."/>
            <person name="Wiese J."/>
            <person name="Imhoff J.F."/>
            <person name="Dorador C."/>
            <person name="Keller A."/>
            <person name="Hentschel U."/>
        </authorList>
    </citation>
    <scope>NUCLEOTIDE SEQUENCE [LARGE SCALE GENOMIC DNA]</scope>
    <source>
        <strain evidence="10 11">DB165</strain>
    </source>
</reference>
<dbReference type="PANTHER" id="PTHR10395">
    <property type="entry name" value="URICASE AND TRANSTHYRETIN-RELATED"/>
    <property type="match status" value="1"/>
</dbReference>
<keyword evidence="6 8" id="KW-0378">Hydrolase</keyword>
<dbReference type="InterPro" id="IPR023416">
    <property type="entry name" value="Transthyretin/HIU_hydrolase_d"/>
</dbReference>
<sequence length="122" mass="13289">MQPERVPAPVERSHITSHVLDSTLGKPAADVPVALDAFEDGFWMPVSSALTDADGRVSSLGPVTLPAGIYRVTFDTGHYFAAHHQATFYPQVSVTFELASEAEHYHIPLLLSPFAYSTYRGS</sequence>
<dbReference type="InterPro" id="IPR000895">
    <property type="entry name" value="Transthyretin/HIU_hydrolase"/>
</dbReference>
<name>A0A4T2BAH6_9MICO</name>
<gene>
    <name evidence="10" type="primary">uraH</name>
    <name evidence="10" type="ORF">D4765_19060</name>
</gene>
<dbReference type="PROSITE" id="PS51767">
    <property type="entry name" value="PEPTIDASE_A1"/>
    <property type="match status" value="1"/>
</dbReference>
<dbReference type="GO" id="GO:0033971">
    <property type="term" value="F:hydroxyisourate hydrolase activity"/>
    <property type="evidence" value="ECO:0007669"/>
    <property type="project" value="UniProtKB-EC"/>
</dbReference>
<dbReference type="InterPro" id="IPR036817">
    <property type="entry name" value="Transthyretin/HIU_hydrolase_sf"/>
</dbReference>
<dbReference type="Gene3D" id="2.60.40.180">
    <property type="entry name" value="Transthyretin/hydroxyisourate hydrolase domain"/>
    <property type="match status" value="1"/>
</dbReference>
<keyword evidence="5 8" id="KW-0659">Purine metabolism</keyword>
<comment type="similarity">
    <text evidence="3 8">Belongs to the transthyretin family. 5-hydroxyisourate hydrolase subfamily.</text>
</comment>
<comment type="caution">
    <text evidence="10">The sequence shown here is derived from an EMBL/GenBank/DDBJ whole genome shotgun (WGS) entry which is preliminary data.</text>
</comment>
<evidence type="ECO:0000313" key="11">
    <source>
        <dbReference type="Proteomes" id="UP000306192"/>
    </source>
</evidence>
<accession>A0A4T2BAH6</accession>
<evidence type="ECO:0000256" key="2">
    <source>
        <dbReference type="ARBA" id="ARBA00002704"/>
    </source>
</evidence>
<evidence type="ECO:0000256" key="1">
    <source>
        <dbReference type="ARBA" id="ARBA00001043"/>
    </source>
</evidence>
<dbReference type="InterPro" id="IPR014306">
    <property type="entry name" value="Hydroxyisourate_hydrolase"/>
</dbReference>
<dbReference type="NCBIfam" id="TIGR02962">
    <property type="entry name" value="hdxy_isourate"/>
    <property type="match status" value="1"/>
</dbReference>